<dbReference type="STRING" id="1121400.SAMN02746065_13611"/>
<dbReference type="RefSeq" id="WP_084071673.1">
    <property type="nucleotide sequence ID" value="NZ_FWXY01000036.1"/>
</dbReference>
<feature type="domain" description="SHSP" evidence="3">
    <location>
        <begin position="19"/>
        <end position="128"/>
    </location>
</feature>
<dbReference type="AlphaFoldDB" id="A0A1W2EN76"/>
<dbReference type="InterPro" id="IPR008978">
    <property type="entry name" value="HSP20-like_chaperone"/>
</dbReference>
<gene>
    <name evidence="4" type="ORF">SAMN02746065_13611</name>
</gene>
<dbReference type="Gene3D" id="2.60.40.790">
    <property type="match status" value="1"/>
</dbReference>
<evidence type="ECO:0000313" key="5">
    <source>
        <dbReference type="Proteomes" id="UP000192418"/>
    </source>
</evidence>
<dbReference type="InterPro" id="IPR002068">
    <property type="entry name" value="A-crystallin/Hsp20_dom"/>
</dbReference>
<dbReference type="Proteomes" id="UP000192418">
    <property type="component" value="Unassembled WGS sequence"/>
</dbReference>
<dbReference type="SUPFAM" id="SSF49764">
    <property type="entry name" value="HSP20-like chaperones"/>
    <property type="match status" value="1"/>
</dbReference>
<evidence type="ECO:0000256" key="1">
    <source>
        <dbReference type="PROSITE-ProRule" id="PRU00285"/>
    </source>
</evidence>
<reference evidence="4 5" key="1">
    <citation type="submission" date="2017-04" db="EMBL/GenBank/DDBJ databases">
        <authorList>
            <person name="Afonso C.L."/>
            <person name="Miller P.J."/>
            <person name="Scott M.A."/>
            <person name="Spackman E."/>
            <person name="Goraichik I."/>
            <person name="Dimitrov K.M."/>
            <person name="Suarez D.L."/>
            <person name="Swayne D.E."/>
        </authorList>
    </citation>
    <scope>NUCLEOTIDE SEQUENCE [LARGE SCALE GENOMIC DNA]</scope>
    <source>
        <strain evidence="4 5">DSM 3385</strain>
    </source>
</reference>
<dbReference type="OrthoDB" id="9792695at2"/>
<dbReference type="PROSITE" id="PS01031">
    <property type="entry name" value="SHSP"/>
    <property type="match status" value="1"/>
</dbReference>
<organism evidence="4 5">
    <name type="scientific">Desulfocicer vacuolatum DSM 3385</name>
    <dbReference type="NCBI Taxonomy" id="1121400"/>
    <lineage>
        <taxon>Bacteria</taxon>
        <taxon>Pseudomonadati</taxon>
        <taxon>Thermodesulfobacteriota</taxon>
        <taxon>Desulfobacteria</taxon>
        <taxon>Desulfobacterales</taxon>
        <taxon>Desulfobacteraceae</taxon>
        <taxon>Desulfocicer</taxon>
    </lineage>
</organism>
<dbReference type="CDD" id="cd06464">
    <property type="entry name" value="ACD_sHsps-like"/>
    <property type="match status" value="1"/>
</dbReference>
<dbReference type="InterPro" id="IPR031107">
    <property type="entry name" value="Small_HSP"/>
</dbReference>
<evidence type="ECO:0000256" key="2">
    <source>
        <dbReference type="RuleBase" id="RU003616"/>
    </source>
</evidence>
<evidence type="ECO:0000259" key="3">
    <source>
        <dbReference type="PROSITE" id="PS01031"/>
    </source>
</evidence>
<dbReference type="EMBL" id="FWXY01000036">
    <property type="protein sequence ID" value="SMD10982.1"/>
    <property type="molecule type" value="Genomic_DNA"/>
</dbReference>
<evidence type="ECO:0000313" key="4">
    <source>
        <dbReference type="EMBL" id="SMD10982.1"/>
    </source>
</evidence>
<sequence>MSENKNIMKREDENMENTHELPSIRPMVDIFENDGEILLYTDMPGVVKKDININMDNGKLYLSGVRRMEKSGATTWEEFGDVEYTRTFSVPQSIDIAKVSAELTDGVLKLHLPKSEAAKPRRIEIKSA</sequence>
<accession>A0A1W2EN76</accession>
<dbReference type="Pfam" id="PF00011">
    <property type="entry name" value="HSP20"/>
    <property type="match status" value="1"/>
</dbReference>
<dbReference type="PANTHER" id="PTHR11527">
    <property type="entry name" value="HEAT-SHOCK PROTEIN 20 FAMILY MEMBER"/>
    <property type="match status" value="1"/>
</dbReference>
<keyword evidence="5" id="KW-1185">Reference proteome</keyword>
<proteinExistence type="inferred from homology"/>
<name>A0A1W2EN76_9BACT</name>
<protein>
    <submittedName>
        <fullName evidence="4">Molecular chaperone IbpA, HSP20 family</fullName>
    </submittedName>
</protein>
<comment type="similarity">
    <text evidence="1 2">Belongs to the small heat shock protein (HSP20) family.</text>
</comment>